<evidence type="ECO:0000256" key="3">
    <source>
        <dbReference type="ARBA" id="ARBA00023163"/>
    </source>
</evidence>
<dbReference type="AlphaFoldDB" id="A0A0B4DLV8"/>
<dbReference type="GO" id="GO:0003677">
    <property type="term" value="F:DNA binding"/>
    <property type="evidence" value="ECO:0007669"/>
    <property type="project" value="UniProtKB-KW"/>
</dbReference>
<gene>
    <name evidence="5" type="ORF">RM50_08455</name>
</gene>
<name>A0A0B4DLV8_PSEPS</name>
<dbReference type="InterPro" id="IPR036388">
    <property type="entry name" value="WH-like_DNA-bd_sf"/>
</dbReference>
<keyword evidence="2" id="KW-0238">DNA-binding</keyword>
<dbReference type="OrthoDB" id="9804055at2"/>
<comment type="caution">
    <text evidence="5">The sequence shown here is derived from an EMBL/GenBank/DDBJ whole genome shotgun (WGS) entry which is preliminary data.</text>
</comment>
<keyword evidence="1" id="KW-0805">Transcription regulation</keyword>
<evidence type="ECO:0000313" key="5">
    <source>
        <dbReference type="EMBL" id="KIC67671.1"/>
    </source>
</evidence>
<dbReference type="SUPFAM" id="SSF46785">
    <property type="entry name" value="Winged helix' DNA-binding domain"/>
    <property type="match status" value="1"/>
</dbReference>
<reference evidence="5 6" key="1">
    <citation type="submission" date="2014-12" db="EMBL/GenBank/DDBJ databases">
        <title>Genome sequencing of Arthrobacter phenanthrenivorans SWC37.</title>
        <authorList>
            <person name="Tan P.W."/>
            <person name="Chan K.-G."/>
        </authorList>
    </citation>
    <scope>NUCLEOTIDE SEQUENCE [LARGE SCALE GENOMIC DNA]</scope>
    <source>
        <strain evidence="5 6">SWC37</strain>
    </source>
</reference>
<dbReference type="Pfam" id="PF01047">
    <property type="entry name" value="MarR"/>
    <property type="match status" value="1"/>
</dbReference>
<dbReference type="InterPro" id="IPR036390">
    <property type="entry name" value="WH_DNA-bd_sf"/>
</dbReference>
<dbReference type="EMBL" id="JWTB01000014">
    <property type="protein sequence ID" value="KIC67671.1"/>
    <property type="molecule type" value="Genomic_DNA"/>
</dbReference>
<dbReference type="InterPro" id="IPR052526">
    <property type="entry name" value="HTH-type_Bedaq_tolerance"/>
</dbReference>
<dbReference type="PROSITE" id="PS50995">
    <property type="entry name" value="HTH_MARR_2"/>
    <property type="match status" value="1"/>
</dbReference>
<organism evidence="5 6">
    <name type="scientific">Pseudarthrobacter phenanthrenivorans</name>
    <name type="common">Arthrobacter phenanthrenivorans</name>
    <dbReference type="NCBI Taxonomy" id="361575"/>
    <lineage>
        <taxon>Bacteria</taxon>
        <taxon>Bacillati</taxon>
        <taxon>Actinomycetota</taxon>
        <taxon>Actinomycetes</taxon>
        <taxon>Micrococcales</taxon>
        <taxon>Micrococcaceae</taxon>
        <taxon>Pseudarthrobacter</taxon>
    </lineage>
</organism>
<dbReference type="InterPro" id="IPR023187">
    <property type="entry name" value="Tscrpt_reg_MarR-type_CS"/>
</dbReference>
<dbReference type="Gene3D" id="1.10.10.10">
    <property type="entry name" value="Winged helix-like DNA-binding domain superfamily/Winged helix DNA-binding domain"/>
    <property type="match status" value="1"/>
</dbReference>
<dbReference type="Proteomes" id="UP000031196">
    <property type="component" value="Unassembled WGS sequence"/>
</dbReference>
<evidence type="ECO:0000313" key="6">
    <source>
        <dbReference type="Proteomes" id="UP000031196"/>
    </source>
</evidence>
<evidence type="ECO:0000256" key="1">
    <source>
        <dbReference type="ARBA" id="ARBA00023015"/>
    </source>
</evidence>
<dbReference type="RefSeq" id="WP_043451694.1">
    <property type="nucleotide sequence ID" value="NZ_JBFBKS010000010.1"/>
</dbReference>
<dbReference type="SMART" id="SM00347">
    <property type="entry name" value="HTH_MARR"/>
    <property type="match status" value="1"/>
</dbReference>
<dbReference type="GO" id="GO:0003700">
    <property type="term" value="F:DNA-binding transcription factor activity"/>
    <property type="evidence" value="ECO:0007669"/>
    <property type="project" value="InterPro"/>
</dbReference>
<evidence type="ECO:0000256" key="2">
    <source>
        <dbReference type="ARBA" id="ARBA00023125"/>
    </source>
</evidence>
<protein>
    <submittedName>
        <fullName evidence="5">MarR family transcriptional regulator</fullName>
    </submittedName>
</protein>
<dbReference type="InterPro" id="IPR000835">
    <property type="entry name" value="HTH_MarR-typ"/>
</dbReference>
<proteinExistence type="predicted"/>
<feature type="domain" description="HTH marR-type" evidence="4">
    <location>
        <begin position="17"/>
        <end position="149"/>
    </location>
</feature>
<dbReference type="PROSITE" id="PS01117">
    <property type="entry name" value="HTH_MARR_1"/>
    <property type="match status" value="1"/>
</dbReference>
<dbReference type="PANTHER" id="PTHR39515">
    <property type="entry name" value="CONSERVED PROTEIN"/>
    <property type="match status" value="1"/>
</dbReference>
<keyword evidence="3" id="KW-0804">Transcription</keyword>
<dbReference type="PANTHER" id="PTHR39515:SF2">
    <property type="entry name" value="HTH-TYPE TRANSCRIPTIONAL REGULATOR RV0880"/>
    <property type="match status" value="1"/>
</dbReference>
<evidence type="ECO:0000259" key="4">
    <source>
        <dbReference type="PROSITE" id="PS50995"/>
    </source>
</evidence>
<sequence>MSPTQAKNPATADPTAPDALAIDLRTAVMRTSRRLRVEATGDVITPGQYTVLALLNGSGPSTLRALAESEHVQAPSMTRIVNALADQGFVTRSAHPDDGRQVRVDITDAGRQVLAEARSQRTAWLAHRVAGLSGEDRLILSQAARIMQEMSGK</sequence>
<accession>A0A0B4DLV8</accession>